<evidence type="ECO:0000313" key="3">
    <source>
        <dbReference type="EMBL" id="EFX05382.1"/>
    </source>
</evidence>
<dbReference type="HOGENOM" id="CLU_2223557_0_0_1"/>
<dbReference type="AlphaFoldDB" id="F0X8F8"/>
<dbReference type="EMBL" id="GL629735">
    <property type="protein sequence ID" value="EFX05382.1"/>
    <property type="molecule type" value="Genomic_DNA"/>
</dbReference>
<keyword evidence="4" id="KW-1185">Reference proteome</keyword>
<feature type="region of interest" description="Disordered" evidence="1">
    <location>
        <begin position="1"/>
        <end position="29"/>
    </location>
</feature>
<protein>
    <submittedName>
        <fullName evidence="3">Uncharacterized protein</fullName>
    </submittedName>
</protein>
<evidence type="ECO:0000256" key="1">
    <source>
        <dbReference type="SAM" id="MobiDB-lite"/>
    </source>
</evidence>
<name>F0X8F8_GROCL</name>
<feature type="transmembrane region" description="Helical" evidence="2">
    <location>
        <begin position="31"/>
        <end position="49"/>
    </location>
</feature>
<dbReference type="RefSeq" id="XP_014174864.1">
    <property type="nucleotide sequence ID" value="XM_014319389.1"/>
</dbReference>
<dbReference type="GeneID" id="25976553"/>
<sequence>MYATERDLHRDLLAPRASMGSSAPQRRPDSAYPVVLPAILYLAVFFYAVSPGKREGGRRFRAPAAVSAISPHISSPLFGMFGVWHLCTQPARQVSLQGLANTPYMQ</sequence>
<keyword evidence="2" id="KW-1133">Transmembrane helix</keyword>
<evidence type="ECO:0000256" key="2">
    <source>
        <dbReference type="SAM" id="Phobius"/>
    </source>
</evidence>
<reference evidence="3 4" key="1">
    <citation type="journal article" date="2011" name="Proc. Natl. Acad. Sci. U.S.A.">
        <title>Genome and transcriptome analyses of the mountain pine beetle-fungal symbiont Grosmannia clavigera, a lodgepole pine pathogen.</title>
        <authorList>
            <person name="DiGuistini S."/>
            <person name="Wang Y."/>
            <person name="Liao N.Y."/>
            <person name="Taylor G."/>
            <person name="Tanguay P."/>
            <person name="Feau N."/>
            <person name="Henrissat B."/>
            <person name="Chan S.K."/>
            <person name="Hesse-Orce U."/>
            <person name="Alamouti S.M."/>
            <person name="Tsui C.K.M."/>
            <person name="Docking R.T."/>
            <person name="Levasseur A."/>
            <person name="Haridas S."/>
            <person name="Robertson G."/>
            <person name="Birol I."/>
            <person name="Holt R.A."/>
            <person name="Marra M.A."/>
            <person name="Hamelin R.C."/>
            <person name="Hirst M."/>
            <person name="Jones S.J.M."/>
            <person name="Bohlmann J."/>
            <person name="Breuil C."/>
        </authorList>
    </citation>
    <scope>NUCLEOTIDE SEQUENCE [LARGE SCALE GENOMIC DNA]</scope>
    <source>
        <strain evidence="4">kw1407 / UAMH 11150</strain>
    </source>
</reference>
<accession>F0X8F8</accession>
<evidence type="ECO:0000313" key="4">
    <source>
        <dbReference type="Proteomes" id="UP000007796"/>
    </source>
</evidence>
<proteinExistence type="predicted"/>
<organism evidence="4">
    <name type="scientific">Grosmannia clavigera (strain kw1407 / UAMH 11150)</name>
    <name type="common">Blue stain fungus</name>
    <name type="synonym">Graphiocladiella clavigera</name>
    <dbReference type="NCBI Taxonomy" id="655863"/>
    <lineage>
        <taxon>Eukaryota</taxon>
        <taxon>Fungi</taxon>
        <taxon>Dikarya</taxon>
        <taxon>Ascomycota</taxon>
        <taxon>Pezizomycotina</taxon>
        <taxon>Sordariomycetes</taxon>
        <taxon>Sordariomycetidae</taxon>
        <taxon>Ophiostomatales</taxon>
        <taxon>Ophiostomataceae</taxon>
        <taxon>Leptographium</taxon>
    </lineage>
</organism>
<gene>
    <name evidence="3" type="ORF">CMQ_3451</name>
</gene>
<dbReference type="InParanoid" id="F0X8F8"/>
<keyword evidence="2" id="KW-0472">Membrane</keyword>
<dbReference type="Proteomes" id="UP000007796">
    <property type="component" value="Unassembled WGS sequence"/>
</dbReference>
<feature type="compositionally biased region" description="Basic and acidic residues" evidence="1">
    <location>
        <begin position="1"/>
        <end position="13"/>
    </location>
</feature>
<keyword evidence="2" id="KW-0812">Transmembrane</keyword>